<proteinExistence type="inferred from homology"/>
<evidence type="ECO:0000256" key="9">
    <source>
        <dbReference type="ARBA" id="ARBA00022989"/>
    </source>
</evidence>
<evidence type="ECO:0000256" key="5">
    <source>
        <dbReference type="ARBA" id="ARBA00022679"/>
    </source>
</evidence>
<keyword evidence="8" id="KW-0809">Transit peptide</keyword>
<dbReference type="AlphaFoldDB" id="A0A8T0CP92"/>
<comment type="subcellular location">
    <subcellularLocation>
        <location evidence="1">Plastid</location>
        <location evidence="1">Chloroplast membrane</location>
        <topology evidence="1">Multi-pass membrane protein</topology>
    </subcellularLocation>
</comment>
<gene>
    <name evidence="12" type="ORF">BT93_L0869</name>
</gene>
<organism evidence="12 13">
    <name type="scientific">Corymbia citriodora subsp. variegata</name>
    <dbReference type="NCBI Taxonomy" id="360336"/>
    <lineage>
        <taxon>Eukaryota</taxon>
        <taxon>Viridiplantae</taxon>
        <taxon>Streptophyta</taxon>
        <taxon>Embryophyta</taxon>
        <taxon>Tracheophyta</taxon>
        <taxon>Spermatophyta</taxon>
        <taxon>Magnoliopsida</taxon>
        <taxon>eudicotyledons</taxon>
        <taxon>Gunneridae</taxon>
        <taxon>Pentapetalae</taxon>
        <taxon>rosids</taxon>
        <taxon>malvids</taxon>
        <taxon>Myrtales</taxon>
        <taxon>Myrtaceae</taxon>
        <taxon>Myrtoideae</taxon>
        <taxon>Eucalypteae</taxon>
        <taxon>Corymbia</taxon>
    </lineage>
</organism>
<reference evidence="12" key="1">
    <citation type="submission" date="2020-05" db="EMBL/GenBank/DDBJ databases">
        <title>WGS assembly of Corymbia citriodora subspecies variegata.</title>
        <authorList>
            <person name="Barry K."/>
            <person name="Hundley H."/>
            <person name="Shu S."/>
            <person name="Jenkins J."/>
            <person name="Grimwood J."/>
            <person name="Baten A."/>
        </authorList>
    </citation>
    <scope>NUCLEOTIDE SEQUENCE</scope>
    <source>
        <strain evidence="12">CV2-018</strain>
    </source>
</reference>
<accession>A0A8T0CP92</accession>
<evidence type="ECO:0000256" key="4">
    <source>
        <dbReference type="ARBA" id="ARBA00022640"/>
    </source>
</evidence>
<evidence type="ECO:0000256" key="10">
    <source>
        <dbReference type="ARBA" id="ARBA00023136"/>
    </source>
</evidence>
<evidence type="ECO:0000256" key="2">
    <source>
        <dbReference type="ARBA" id="ARBA00010794"/>
    </source>
</evidence>
<comment type="caution">
    <text evidence="12">The sequence shown here is derived from an EMBL/GenBank/DDBJ whole genome shotgun (WGS) entry which is preliminary data.</text>
</comment>
<evidence type="ECO:0008006" key="14">
    <source>
        <dbReference type="Google" id="ProtNLM"/>
    </source>
</evidence>
<evidence type="ECO:0000256" key="11">
    <source>
        <dbReference type="SAM" id="Phobius"/>
    </source>
</evidence>
<evidence type="ECO:0000256" key="7">
    <source>
        <dbReference type="ARBA" id="ARBA00022777"/>
    </source>
</evidence>
<dbReference type="PANTHER" id="PTHR32523">
    <property type="entry name" value="PHYTOL KINASE 1, CHLOROPLASTIC"/>
    <property type="match status" value="1"/>
</dbReference>
<name>A0A8T0CP92_CORYI</name>
<feature type="transmembrane region" description="Helical" evidence="11">
    <location>
        <begin position="60"/>
        <end position="83"/>
    </location>
</feature>
<dbReference type="Gramene" id="rna-gnl|WGS:JABURB|Cocit.L0869.1">
    <property type="protein sequence ID" value="cds-KAF7849373.1"/>
    <property type="gene ID" value="gene-BT93_L0869"/>
</dbReference>
<keyword evidence="9 11" id="KW-1133">Transmembrane helix</keyword>
<evidence type="ECO:0000256" key="1">
    <source>
        <dbReference type="ARBA" id="ARBA00004508"/>
    </source>
</evidence>
<dbReference type="GO" id="GO:0031969">
    <property type="term" value="C:chloroplast membrane"/>
    <property type="evidence" value="ECO:0007669"/>
    <property type="project" value="UniProtKB-SubCell"/>
</dbReference>
<keyword evidence="3" id="KW-0150">Chloroplast</keyword>
<dbReference type="OrthoDB" id="5673at2759"/>
<keyword evidence="7" id="KW-0418">Kinase</keyword>
<keyword evidence="5" id="KW-0808">Transferase</keyword>
<dbReference type="Proteomes" id="UP000806378">
    <property type="component" value="Unassembled WGS sequence"/>
</dbReference>
<evidence type="ECO:0000313" key="13">
    <source>
        <dbReference type="Proteomes" id="UP000806378"/>
    </source>
</evidence>
<feature type="transmembrane region" description="Helical" evidence="11">
    <location>
        <begin position="21"/>
        <end position="40"/>
    </location>
</feature>
<dbReference type="EMBL" id="MU089796">
    <property type="protein sequence ID" value="KAF7849373.1"/>
    <property type="molecule type" value="Genomic_DNA"/>
</dbReference>
<keyword evidence="13" id="KW-1185">Reference proteome</keyword>
<keyword evidence="6 11" id="KW-0812">Transmembrane</keyword>
<evidence type="ECO:0000313" key="12">
    <source>
        <dbReference type="EMBL" id="KAF7849373.1"/>
    </source>
</evidence>
<evidence type="ECO:0000256" key="6">
    <source>
        <dbReference type="ARBA" id="ARBA00022692"/>
    </source>
</evidence>
<keyword evidence="4" id="KW-0934">Plastid</keyword>
<evidence type="ECO:0000256" key="3">
    <source>
        <dbReference type="ARBA" id="ARBA00022528"/>
    </source>
</evidence>
<evidence type="ECO:0000256" key="8">
    <source>
        <dbReference type="ARBA" id="ARBA00022946"/>
    </source>
</evidence>
<protein>
    <recommendedName>
        <fullName evidence="14">Phosphatidate cytidylyltransferase</fullName>
    </recommendedName>
</protein>
<dbReference type="InterPro" id="IPR039606">
    <property type="entry name" value="Phytol/farnesol_kinase"/>
</dbReference>
<dbReference type="PANTHER" id="PTHR32523:SF7">
    <property type="entry name" value="FARNESOL KINASE, CHLOROPLASTIC"/>
    <property type="match status" value="1"/>
</dbReference>
<dbReference type="GO" id="GO:0016301">
    <property type="term" value="F:kinase activity"/>
    <property type="evidence" value="ECO:0007669"/>
    <property type="project" value="UniProtKB-KW"/>
</dbReference>
<comment type="similarity">
    <text evidence="2">Belongs to the polyprenol kinase family.</text>
</comment>
<sequence length="130" mass="14228">MWSSVQRNHIIPPNIQKLKRVGLSLDTWFCLFSGFADIIGRRLGQHKIPYNHNKSVVGSIAMGCAGFLASLGFMSYFSSFGYVRGSWEMASGFLVVSLASALVESHPLSSWLDDNLIVPLTCGLVGSIVF</sequence>
<keyword evidence="10 11" id="KW-0472">Membrane</keyword>